<name>A0A9P5Z4S8_9AGAR</name>
<dbReference type="EMBL" id="MU155187">
    <property type="protein sequence ID" value="KAF9480851.1"/>
    <property type="molecule type" value="Genomic_DNA"/>
</dbReference>
<dbReference type="AlphaFoldDB" id="A0A9P5Z4S8"/>
<dbReference type="Proteomes" id="UP000807469">
    <property type="component" value="Unassembled WGS sequence"/>
</dbReference>
<protein>
    <submittedName>
        <fullName evidence="1">Uncharacterized protein</fullName>
    </submittedName>
</protein>
<organism evidence="1 2">
    <name type="scientific">Pholiota conissans</name>
    <dbReference type="NCBI Taxonomy" id="109636"/>
    <lineage>
        <taxon>Eukaryota</taxon>
        <taxon>Fungi</taxon>
        <taxon>Dikarya</taxon>
        <taxon>Basidiomycota</taxon>
        <taxon>Agaricomycotina</taxon>
        <taxon>Agaricomycetes</taxon>
        <taxon>Agaricomycetidae</taxon>
        <taxon>Agaricales</taxon>
        <taxon>Agaricineae</taxon>
        <taxon>Strophariaceae</taxon>
        <taxon>Pholiota</taxon>
    </lineage>
</organism>
<keyword evidence="2" id="KW-1185">Reference proteome</keyword>
<gene>
    <name evidence="1" type="ORF">BDN70DRAFT_877016</name>
</gene>
<sequence length="95" mass="10480">MPIQMNHDTHTYISVTFAQNSALYHNPEALSVLVPGLSYVGQVGALANVHLYSFPKERWVAARDDVLGGIEGGDGVLHVEVQRPVQRVKRGEEEL</sequence>
<comment type="caution">
    <text evidence="1">The sequence shown here is derived from an EMBL/GenBank/DDBJ whole genome shotgun (WGS) entry which is preliminary data.</text>
</comment>
<dbReference type="OrthoDB" id="2585179at2759"/>
<evidence type="ECO:0000313" key="2">
    <source>
        <dbReference type="Proteomes" id="UP000807469"/>
    </source>
</evidence>
<accession>A0A9P5Z4S8</accession>
<proteinExistence type="predicted"/>
<reference evidence="1" key="1">
    <citation type="submission" date="2020-11" db="EMBL/GenBank/DDBJ databases">
        <authorList>
            <consortium name="DOE Joint Genome Institute"/>
            <person name="Ahrendt S."/>
            <person name="Riley R."/>
            <person name="Andreopoulos W."/>
            <person name="Labutti K."/>
            <person name="Pangilinan J."/>
            <person name="Ruiz-Duenas F.J."/>
            <person name="Barrasa J.M."/>
            <person name="Sanchez-Garcia M."/>
            <person name="Camarero S."/>
            <person name="Miyauchi S."/>
            <person name="Serrano A."/>
            <person name="Linde D."/>
            <person name="Babiker R."/>
            <person name="Drula E."/>
            <person name="Ayuso-Fernandez I."/>
            <person name="Pacheco R."/>
            <person name="Padilla G."/>
            <person name="Ferreira P."/>
            <person name="Barriuso J."/>
            <person name="Kellner H."/>
            <person name="Castanera R."/>
            <person name="Alfaro M."/>
            <person name="Ramirez L."/>
            <person name="Pisabarro A.G."/>
            <person name="Kuo A."/>
            <person name="Tritt A."/>
            <person name="Lipzen A."/>
            <person name="He G."/>
            <person name="Yan M."/>
            <person name="Ng V."/>
            <person name="Cullen D."/>
            <person name="Martin F."/>
            <person name="Rosso M.-N."/>
            <person name="Henrissat B."/>
            <person name="Hibbett D."/>
            <person name="Martinez A.T."/>
            <person name="Grigoriev I.V."/>
        </authorList>
    </citation>
    <scope>NUCLEOTIDE SEQUENCE</scope>
    <source>
        <strain evidence="1">CIRM-BRFM 674</strain>
    </source>
</reference>
<evidence type="ECO:0000313" key="1">
    <source>
        <dbReference type="EMBL" id="KAF9480851.1"/>
    </source>
</evidence>